<evidence type="ECO:0000256" key="1">
    <source>
        <dbReference type="SAM" id="MobiDB-lite"/>
    </source>
</evidence>
<evidence type="ECO:0000313" key="2">
    <source>
        <dbReference type="EMBL" id="KER19430.1"/>
    </source>
</evidence>
<keyword evidence="3" id="KW-1185">Reference proteome</keyword>
<proteinExistence type="predicted"/>
<feature type="region of interest" description="Disordered" evidence="1">
    <location>
        <begin position="1"/>
        <end position="20"/>
    </location>
</feature>
<dbReference type="GeneID" id="20325964"/>
<evidence type="ECO:0000313" key="3">
    <source>
        <dbReference type="Proteomes" id="UP000054324"/>
    </source>
</evidence>
<sequence length="221" mass="25286">MRLANKRRKRERNQQRQSKNLTTLVLRNTKQAFRYKTFYTGLLAYECGHQRMEFCVAIHKLNDDTANVTSGLATFLGRQFGSWIPSLQSMFLSYSLNDVGLKRVDRILADAVLADGLSKSTQMLNYRHYLATRLLLNYQLPTALMHPAGSSGVRAAQEHTVPDFCRLRIFYKRTLSTEISVAIVLYDEFHSFLPLPIVRTRLGILMGMDQRSDLPVALPKS</sequence>
<dbReference type="RefSeq" id="XP_009176822.1">
    <property type="nucleotide sequence ID" value="XM_009178558.1"/>
</dbReference>
<dbReference type="Proteomes" id="UP000054324">
    <property type="component" value="Unassembled WGS sequence"/>
</dbReference>
<dbReference type="EMBL" id="KL597211">
    <property type="protein sequence ID" value="KER19430.1"/>
    <property type="molecule type" value="Genomic_DNA"/>
</dbReference>
<gene>
    <name evidence="2" type="ORF">T265_11796</name>
</gene>
<dbReference type="KEGG" id="ovi:T265_11796"/>
<dbReference type="CTD" id="20325964"/>
<protein>
    <submittedName>
        <fullName evidence="2">Uncharacterized protein</fullName>
    </submittedName>
</protein>
<dbReference type="AlphaFoldDB" id="A0A074Z866"/>
<organism evidence="2 3">
    <name type="scientific">Opisthorchis viverrini</name>
    <name type="common">Southeast Asian liver fluke</name>
    <dbReference type="NCBI Taxonomy" id="6198"/>
    <lineage>
        <taxon>Eukaryota</taxon>
        <taxon>Metazoa</taxon>
        <taxon>Spiralia</taxon>
        <taxon>Lophotrochozoa</taxon>
        <taxon>Platyhelminthes</taxon>
        <taxon>Trematoda</taxon>
        <taxon>Digenea</taxon>
        <taxon>Opisthorchiida</taxon>
        <taxon>Opisthorchiata</taxon>
        <taxon>Opisthorchiidae</taxon>
        <taxon>Opisthorchis</taxon>
    </lineage>
</organism>
<reference evidence="2 3" key="1">
    <citation type="submission" date="2013-11" db="EMBL/GenBank/DDBJ databases">
        <title>Opisthorchis viverrini - life in the bile duct.</title>
        <authorList>
            <person name="Young N.D."/>
            <person name="Nagarajan N."/>
            <person name="Lin S.J."/>
            <person name="Korhonen P.K."/>
            <person name="Jex A.R."/>
            <person name="Hall R.S."/>
            <person name="Safavi-Hemami H."/>
            <person name="Kaewkong W."/>
            <person name="Bertrand D."/>
            <person name="Gao S."/>
            <person name="Seet Q."/>
            <person name="Wongkham S."/>
            <person name="Teh B.T."/>
            <person name="Wongkham C."/>
            <person name="Intapan P.M."/>
            <person name="Maleewong W."/>
            <person name="Yang X."/>
            <person name="Hu M."/>
            <person name="Wang Z."/>
            <person name="Hofmann A."/>
            <person name="Sternberg P.W."/>
            <person name="Tan P."/>
            <person name="Wang J."/>
            <person name="Gasser R.B."/>
        </authorList>
    </citation>
    <scope>NUCLEOTIDE SEQUENCE [LARGE SCALE GENOMIC DNA]</scope>
</reference>
<accession>A0A074Z866</accession>
<feature type="compositionally biased region" description="Basic residues" evidence="1">
    <location>
        <begin position="1"/>
        <end position="11"/>
    </location>
</feature>
<name>A0A074Z866_OPIVI</name>